<evidence type="ECO:0000313" key="2">
    <source>
        <dbReference type="EMBL" id="KAG7306535.1"/>
    </source>
</evidence>
<feature type="compositionally biased region" description="Basic and acidic residues" evidence="1">
    <location>
        <begin position="13"/>
        <end position="30"/>
    </location>
</feature>
<comment type="caution">
    <text evidence="2">The sequence shown here is derived from an EMBL/GenBank/DDBJ whole genome shotgun (WGS) entry which is preliminary data.</text>
</comment>
<feature type="region of interest" description="Disordered" evidence="1">
    <location>
        <begin position="1"/>
        <end position="30"/>
    </location>
</feature>
<name>A0ABQ7QNB7_PLUXY</name>
<sequence>MVDTTAPLKRQGKVKELPARHREATPPARRVSDDVDRWVTAKAVPVPLLPLYTNFLNIEETCGSLGTS</sequence>
<protein>
    <submittedName>
        <fullName evidence="2">Uncharacterized protein</fullName>
    </submittedName>
</protein>
<dbReference type="Proteomes" id="UP000823941">
    <property type="component" value="Chromosome 12"/>
</dbReference>
<reference evidence="2 3" key="1">
    <citation type="submission" date="2021-06" db="EMBL/GenBank/DDBJ databases">
        <title>A haploid diamondback moth (Plutella xylostella L.) genome assembly resolves 31 chromosomes and identifies a diamide resistance mutation.</title>
        <authorList>
            <person name="Ward C.M."/>
            <person name="Perry K.D."/>
            <person name="Baker G."/>
            <person name="Powis K."/>
            <person name="Heckel D.G."/>
            <person name="Baxter S.W."/>
        </authorList>
    </citation>
    <scope>NUCLEOTIDE SEQUENCE [LARGE SCALE GENOMIC DNA]</scope>
    <source>
        <strain evidence="2 3">LV</strain>
        <tissue evidence="2">Single pupa</tissue>
    </source>
</reference>
<keyword evidence="3" id="KW-1185">Reference proteome</keyword>
<evidence type="ECO:0000313" key="3">
    <source>
        <dbReference type="Proteomes" id="UP000823941"/>
    </source>
</evidence>
<gene>
    <name evidence="2" type="ORF">JYU34_009184</name>
</gene>
<evidence type="ECO:0000256" key="1">
    <source>
        <dbReference type="SAM" id="MobiDB-lite"/>
    </source>
</evidence>
<accession>A0ABQ7QNB7</accession>
<proteinExistence type="predicted"/>
<organism evidence="2 3">
    <name type="scientific">Plutella xylostella</name>
    <name type="common">Diamondback moth</name>
    <name type="synonym">Plutella maculipennis</name>
    <dbReference type="NCBI Taxonomy" id="51655"/>
    <lineage>
        <taxon>Eukaryota</taxon>
        <taxon>Metazoa</taxon>
        <taxon>Ecdysozoa</taxon>
        <taxon>Arthropoda</taxon>
        <taxon>Hexapoda</taxon>
        <taxon>Insecta</taxon>
        <taxon>Pterygota</taxon>
        <taxon>Neoptera</taxon>
        <taxon>Endopterygota</taxon>
        <taxon>Lepidoptera</taxon>
        <taxon>Glossata</taxon>
        <taxon>Ditrysia</taxon>
        <taxon>Yponomeutoidea</taxon>
        <taxon>Plutellidae</taxon>
        <taxon>Plutella</taxon>
    </lineage>
</organism>
<dbReference type="EMBL" id="JAHIBW010000012">
    <property type="protein sequence ID" value="KAG7306535.1"/>
    <property type="molecule type" value="Genomic_DNA"/>
</dbReference>